<proteinExistence type="predicted"/>
<evidence type="ECO:0000313" key="3">
    <source>
        <dbReference type="Proteomes" id="UP001054857"/>
    </source>
</evidence>
<name>A0AAD3DMS9_9CHLO</name>
<protein>
    <submittedName>
        <fullName evidence="2">Uncharacterized protein</fullName>
    </submittedName>
</protein>
<feature type="compositionally biased region" description="Basic and acidic residues" evidence="1">
    <location>
        <begin position="262"/>
        <end position="271"/>
    </location>
</feature>
<feature type="region of interest" description="Disordered" evidence="1">
    <location>
        <begin position="50"/>
        <end position="81"/>
    </location>
</feature>
<accession>A0AAD3DMS9</accession>
<dbReference type="AlphaFoldDB" id="A0AAD3DMS9"/>
<feature type="region of interest" description="Disordered" evidence="1">
    <location>
        <begin position="262"/>
        <end position="283"/>
    </location>
</feature>
<dbReference type="Proteomes" id="UP001054857">
    <property type="component" value="Unassembled WGS sequence"/>
</dbReference>
<gene>
    <name evidence="2" type="ORF">Agub_g6068</name>
</gene>
<comment type="caution">
    <text evidence="2">The sequence shown here is derived from an EMBL/GenBank/DDBJ whole genome shotgun (WGS) entry which is preliminary data.</text>
</comment>
<reference evidence="2 3" key="1">
    <citation type="journal article" date="2021" name="Sci. Rep.">
        <title>Genome sequencing of the multicellular alga Astrephomene provides insights into convergent evolution of germ-soma differentiation.</title>
        <authorList>
            <person name="Yamashita S."/>
            <person name="Yamamoto K."/>
            <person name="Matsuzaki R."/>
            <person name="Suzuki S."/>
            <person name="Yamaguchi H."/>
            <person name="Hirooka S."/>
            <person name="Minakuchi Y."/>
            <person name="Miyagishima S."/>
            <person name="Kawachi M."/>
            <person name="Toyoda A."/>
            <person name="Nozaki H."/>
        </authorList>
    </citation>
    <scope>NUCLEOTIDE SEQUENCE [LARGE SCALE GENOMIC DNA]</scope>
    <source>
        <strain evidence="2 3">NIES-4017</strain>
    </source>
</reference>
<sequence length="283" mass="32060">MRQPKRCKGTKRPATSLQPAVAVLLHNLQRHAPCLRRLSLEPRLVRETGHASPFRFPSQPQGSSHKVPAPRAPPAQEPAPNVLRSLTGHVQAALRERKRITWRPEIVEILLAHLTSLPPGSTMKARRAIEKLGLAHIPDPDDRLYNAVTMKLMRLRVSIAHGFNPMEGRRLPQVPTGTYDFRAWLRRAFMALPNRTGTTIQVAAVLEADPDIEPKLDRRLCPTDHNTQMWLRGLRRAVNRYPEFVSTGQRQGHSMLFRYDEEVARQQDEAGGKPPKVPKHRAP</sequence>
<dbReference type="EMBL" id="BMAR01000008">
    <property type="protein sequence ID" value="GFR44740.1"/>
    <property type="molecule type" value="Genomic_DNA"/>
</dbReference>
<organism evidence="2 3">
    <name type="scientific">Astrephomene gubernaculifera</name>
    <dbReference type="NCBI Taxonomy" id="47775"/>
    <lineage>
        <taxon>Eukaryota</taxon>
        <taxon>Viridiplantae</taxon>
        <taxon>Chlorophyta</taxon>
        <taxon>core chlorophytes</taxon>
        <taxon>Chlorophyceae</taxon>
        <taxon>CS clade</taxon>
        <taxon>Chlamydomonadales</taxon>
        <taxon>Astrephomenaceae</taxon>
        <taxon>Astrephomene</taxon>
    </lineage>
</organism>
<evidence type="ECO:0000313" key="2">
    <source>
        <dbReference type="EMBL" id="GFR44740.1"/>
    </source>
</evidence>
<evidence type="ECO:0000256" key="1">
    <source>
        <dbReference type="SAM" id="MobiDB-lite"/>
    </source>
</evidence>
<keyword evidence="3" id="KW-1185">Reference proteome</keyword>